<accession>A1WEN9</accession>
<proteinExistence type="predicted"/>
<dbReference type="PANTHER" id="PTHR47572:SF4">
    <property type="entry name" value="LACTONASE DRP35"/>
    <property type="match status" value="1"/>
</dbReference>
<organism evidence="3 4">
    <name type="scientific">Verminephrobacter eiseniae (strain EF01-2)</name>
    <dbReference type="NCBI Taxonomy" id="391735"/>
    <lineage>
        <taxon>Bacteria</taxon>
        <taxon>Pseudomonadati</taxon>
        <taxon>Pseudomonadota</taxon>
        <taxon>Betaproteobacteria</taxon>
        <taxon>Burkholderiales</taxon>
        <taxon>Comamonadaceae</taxon>
        <taxon>Verminephrobacter</taxon>
    </lineage>
</organism>
<dbReference type="RefSeq" id="WP_011808113.1">
    <property type="nucleotide sequence ID" value="NC_008786.1"/>
</dbReference>
<dbReference type="Gene3D" id="2.120.10.30">
    <property type="entry name" value="TolB, C-terminal domain"/>
    <property type="match status" value="1"/>
</dbReference>
<dbReference type="KEGG" id="vei:Veis_0305"/>
<dbReference type="HOGENOM" id="CLU_036110_4_0_4"/>
<keyword evidence="1 3" id="KW-0378">Hydrolase</keyword>
<sequence>MNDSAIPGSFSILISGLSFLESPRWRAGRLWLSDFYTHQVIACDMAGRVEKIAELPHQPSGLGWLPDGRLLVVSMRDRKLMRREADGRLLVHADLSALAGGHANDMAVDRHGNAYVGNFGFDLMGGGPVRSAQLARVAPDGQVVAVAYDLRFPNGIVITPDGQTLIVAETLGNRLSAFAIADDGSLGARADWAKFGPLPEGSDLPAVKEQIEVAPDGVALDDAGAVWLADAIGHRVLRVARGGRVLQEVSTGRAMRAYACALGGPDGRTLFLCVAPDPDEQARKAAREAAVWYLPVNVPAAGWAATGAPAQAMAAGGAG</sequence>
<dbReference type="GO" id="GO:0004341">
    <property type="term" value="F:gluconolactonase activity"/>
    <property type="evidence" value="ECO:0007669"/>
    <property type="project" value="UniProtKB-EC"/>
</dbReference>
<dbReference type="InterPro" id="IPR051262">
    <property type="entry name" value="SMP-30/CGR1_Lactonase"/>
</dbReference>
<dbReference type="EMBL" id="CP000542">
    <property type="protein sequence ID" value="ABM56096.1"/>
    <property type="molecule type" value="Genomic_DNA"/>
</dbReference>
<evidence type="ECO:0000256" key="1">
    <source>
        <dbReference type="ARBA" id="ARBA00022801"/>
    </source>
</evidence>
<dbReference type="STRING" id="391735.Veis_0305"/>
<dbReference type="eggNOG" id="COG3386">
    <property type="taxonomic scope" value="Bacteria"/>
</dbReference>
<dbReference type="InterPro" id="IPR011042">
    <property type="entry name" value="6-blade_b-propeller_TolB-like"/>
</dbReference>
<keyword evidence="4" id="KW-1185">Reference proteome</keyword>
<dbReference type="GeneID" id="76459046"/>
<dbReference type="Pfam" id="PF08450">
    <property type="entry name" value="SGL"/>
    <property type="match status" value="1"/>
</dbReference>
<dbReference type="PANTHER" id="PTHR47572">
    <property type="entry name" value="LIPOPROTEIN-RELATED"/>
    <property type="match status" value="1"/>
</dbReference>
<feature type="domain" description="SMP-30/Gluconolactonase/LRE-like region" evidence="2">
    <location>
        <begin position="21"/>
        <end position="274"/>
    </location>
</feature>
<evidence type="ECO:0000313" key="4">
    <source>
        <dbReference type="Proteomes" id="UP000000374"/>
    </source>
</evidence>
<dbReference type="InterPro" id="IPR013658">
    <property type="entry name" value="SGL"/>
</dbReference>
<dbReference type="EC" id="3.1.1.17" evidence="3"/>
<dbReference type="Proteomes" id="UP000000374">
    <property type="component" value="Chromosome"/>
</dbReference>
<name>A1WEN9_VEREI</name>
<gene>
    <name evidence="3" type="ordered locus">Veis_0305</name>
</gene>
<dbReference type="OrthoDB" id="9031811at2"/>
<dbReference type="SUPFAM" id="SSF63829">
    <property type="entry name" value="Calcium-dependent phosphotriesterase"/>
    <property type="match status" value="1"/>
</dbReference>
<evidence type="ECO:0000313" key="3">
    <source>
        <dbReference type="EMBL" id="ABM56096.1"/>
    </source>
</evidence>
<reference evidence="4" key="1">
    <citation type="submission" date="2006-12" db="EMBL/GenBank/DDBJ databases">
        <title>Complete sequence of chromosome 1 of Verminephrobacter eiseniae EF01-2.</title>
        <authorList>
            <person name="Copeland A."/>
            <person name="Lucas S."/>
            <person name="Lapidus A."/>
            <person name="Barry K."/>
            <person name="Detter J.C."/>
            <person name="Glavina del Rio T."/>
            <person name="Dalin E."/>
            <person name="Tice H."/>
            <person name="Pitluck S."/>
            <person name="Chertkov O."/>
            <person name="Brettin T."/>
            <person name="Bruce D."/>
            <person name="Han C."/>
            <person name="Tapia R."/>
            <person name="Gilna P."/>
            <person name="Schmutz J."/>
            <person name="Larimer F."/>
            <person name="Land M."/>
            <person name="Hauser L."/>
            <person name="Kyrpides N."/>
            <person name="Kim E."/>
            <person name="Stahl D."/>
            <person name="Richardson P."/>
        </authorList>
    </citation>
    <scope>NUCLEOTIDE SEQUENCE [LARGE SCALE GENOMIC DNA]</scope>
    <source>
        <strain evidence="4">EF01-2</strain>
    </source>
</reference>
<evidence type="ECO:0000259" key="2">
    <source>
        <dbReference type="Pfam" id="PF08450"/>
    </source>
</evidence>
<protein>
    <submittedName>
        <fullName evidence="3">Gluconolactonase</fullName>
        <ecNumber evidence="3">3.1.1.17</ecNumber>
    </submittedName>
</protein>
<dbReference type="AlphaFoldDB" id="A1WEN9"/>